<reference evidence="1 2" key="1">
    <citation type="submission" date="2020-02" db="EMBL/GenBank/DDBJ databases">
        <authorList>
            <person name="Khan S.A."/>
            <person name="Jeon C.O."/>
            <person name="Chun B.H."/>
        </authorList>
    </citation>
    <scope>NUCLEOTIDE SEQUENCE [LARGE SCALE GENOMIC DNA]</scope>
    <source>
        <strain evidence="1 2">H239</strain>
    </source>
</reference>
<evidence type="ECO:0000313" key="1">
    <source>
        <dbReference type="EMBL" id="NGP19321.1"/>
    </source>
</evidence>
<accession>A0A6M1T3C9</accession>
<dbReference type="EMBL" id="JAALFG010000005">
    <property type="protein sequence ID" value="NGP19321.1"/>
    <property type="molecule type" value="Genomic_DNA"/>
</dbReference>
<reference evidence="1 2" key="2">
    <citation type="submission" date="2020-03" db="EMBL/GenBank/DDBJ databases">
        <title>Devosia chinhatensis sp. nov., isolated from a hexachlorocyclohexane (HCH) dump site in India.</title>
        <authorList>
            <person name="Kumar M."/>
            <person name="Lal R."/>
        </authorList>
    </citation>
    <scope>NUCLEOTIDE SEQUENCE [LARGE SCALE GENOMIC DNA]</scope>
    <source>
        <strain evidence="1 2">H239</strain>
    </source>
</reference>
<organism evidence="1 2">
    <name type="scientific">Devosia aurantiaca</name>
    <dbReference type="NCBI Taxonomy" id="2714858"/>
    <lineage>
        <taxon>Bacteria</taxon>
        <taxon>Pseudomonadati</taxon>
        <taxon>Pseudomonadota</taxon>
        <taxon>Alphaproteobacteria</taxon>
        <taxon>Hyphomicrobiales</taxon>
        <taxon>Devosiaceae</taxon>
        <taxon>Devosia</taxon>
    </lineage>
</organism>
<evidence type="ECO:0000313" key="2">
    <source>
        <dbReference type="Proteomes" id="UP000474802"/>
    </source>
</evidence>
<keyword evidence="2" id="KW-1185">Reference proteome</keyword>
<protein>
    <submittedName>
        <fullName evidence="1">Uncharacterized protein</fullName>
    </submittedName>
</protein>
<dbReference type="Proteomes" id="UP000474802">
    <property type="component" value="Unassembled WGS sequence"/>
</dbReference>
<proteinExistence type="predicted"/>
<sequence length="116" mass="12654">MNRKTHTEGPWDLVLVGDSIQKFTPASSGMSILTLVEEGSSTFACVLEEADAWLIGASPELLEAAEHIVASRSDTYKARNGRDMGIQDESGEKMWIVPFEEMLALEAVIAKARGRS</sequence>
<dbReference type="RefSeq" id="WP_164535568.1">
    <property type="nucleotide sequence ID" value="NZ_JAALFG010000005.1"/>
</dbReference>
<comment type="caution">
    <text evidence="1">The sequence shown here is derived from an EMBL/GenBank/DDBJ whole genome shotgun (WGS) entry which is preliminary data.</text>
</comment>
<name>A0A6M1T3C9_9HYPH</name>
<gene>
    <name evidence="1" type="ORF">G5575_18250</name>
</gene>
<dbReference type="AlphaFoldDB" id="A0A6M1T3C9"/>